<keyword evidence="8 11" id="KW-0406">Ion transport</keyword>
<proteinExistence type="inferred from homology"/>
<dbReference type="PANTHER" id="PTHR42823">
    <property type="entry name" value="ATP SYNTHASE SUBUNIT A, CHLOROPLASTIC"/>
    <property type="match status" value="1"/>
</dbReference>
<feature type="transmembrane region" description="Helical" evidence="11">
    <location>
        <begin position="38"/>
        <end position="58"/>
    </location>
</feature>
<dbReference type="RefSeq" id="WP_104373693.1">
    <property type="nucleotide sequence ID" value="NZ_BFAV01000179.1"/>
</dbReference>
<keyword evidence="14" id="KW-1185">Reference proteome</keyword>
<evidence type="ECO:0000256" key="9">
    <source>
        <dbReference type="ARBA" id="ARBA00023136"/>
    </source>
</evidence>
<keyword evidence="7 11" id="KW-1133">Transmembrane helix</keyword>
<dbReference type="InterPro" id="IPR045082">
    <property type="entry name" value="ATP_syn_F0_a_bact/chloroplast"/>
</dbReference>
<keyword evidence="4 11" id="KW-0138">CF(0)</keyword>
<comment type="function">
    <text evidence="11 12">Key component of the proton channel; it plays a direct role in the translocation of protons across the membrane.</text>
</comment>
<dbReference type="HAMAP" id="MF_01393">
    <property type="entry name" value="ATP_synth_a_bact"/>
    <property type="match status" value="1"/>
</dbReference>
<evidence type="ECO:0000256" key="12">
    <source>
        <dbReference type="RuleBase" id="RU000483"/>
    </source>
</evidence>
<reference evidence="14" key="1">
    <citation type="submission" date="2018-02" db="EMBL/GenBank/DDBJ databases">
        <title>Genome sequence of Desulfocucumis palustris strain NAW-5.</title>
        <authorList>
            <person name="Watanabe M."/>
            <person name="Kojima H."/>
            <person name="Fukui M."/>
        </authorList>
    </citation>
    <scope>NUCLEOTIDE SEQUENCE [LARGE SCALE GENOMIC DNA]</scope>
    <source>
        <strain evidence="14">NAW-5</strain>
    </source>
</reference>
<dbReference type="EMBL" id="BFAV01000179">
    <property type="protein sequence ID" value="GBF35641.1"/>
    <property type="molecule type" value="Genomic_DNA"/>
</dbReference>
<evidence type="ECO:0000256" key="10">
    <source>
        <dbReference type="ARBA" id="ARBA00023310"/>
    </source>
</evidence>
<keyword evidence="5 11" id="KW-0812">Transmembrane</keyword>
<dbReference type="SUPFAM" id="SSF81336">
    <property type="entry name" value="F1F0 ATP synthase subunit A"/>
    <property type="match status" value="1"/>
</dbReference>
<dbReference type="AlphaFoldDB" id="A0A2L2XNU2"/>
<feature type="transmembrane region" description="Helical" evidence="11">
    <location>
        <begin position="94"/>
        <end position="113"/>
    </location>
</feature>
<organism evidence="13 14">
    <name type="scientific">Desulfocucumis palustris</name>
    <dbReference type="NCBI Taxonomy" id="1898651"/>
    <lineage>
        <taxon>Bacteria</taxon>
        <taxon>Bacillati</taxon>
        <taxon>Bacillota</taxon>
        <taxon>Clostridia</taxon>
        <taxon>Eubacteriales</taxon>
        <taxon>Desulfocucumaceae</taxon>
        <taxon>Desulfocucumis</taxon>
    </lineage>
</organism>
<comment type="subcellular location">
    <subcellularLocation>
        <location evidence="11 12">Cell membrane</location>
        <topology evidence="11 12">Multi-pass membrane protein</topology>
    </subcellularLocation>
    <subcellularLocation>
        <location evidence="1">Membrane</location>
        <topology evidence="1">Multi-pass membrane protein</topology>
    </subcellularLocation>
</comment>
<keyword evidence="9 11" id="KW-0472">Membrane</keyword>
<feature type="transmembrane region" description="Helical" evidence="11">
    <location>
        <begin position="125"/>
        <end position="144"/>
    </location>
</feature>
<dbReference type="GO" id="GO:0042777">
    <property type="term" value="P:proton motive force-driven plasma membrane ATP synthesis"/>
    <property type="evidence" value="ECO:0007669"/>
    <property type="project" value="TreeGrafter"/>
</dbReference>
<evidence type="ECO:0000313" key="13">
    <source>
        <dbReference type="EMBL" id="GBF35641.1"/>
    </source>
</evidence>
<evidence type="ECO:0000256" key="4">
    <source>
        <dbReference type="ARBA" id="ARBA00022547"/>
    </source>
</evidence>
<evidence type="ECO:0000256" key="6">
    <source>
        <dbReference type="ARBA" id="ARBA00022781"/>
    </source>
</evidence>
<evidence type="ECO:0000313" key="14">
    <source>
        <dbReference type="Proteomes" id="UP000239549"/>
    </source>
</evidence>
<evidence type="ECO:0000256" key="8">
    <source>
        <dbReference type="ARBA" id="ARBA00023065"/>
    </source>
</evidence>
<dbReference type="OrthoDB" id="9789241at2"/>
<dbReference type="PANTHER" id="PTHR42823:SF3">
    <property type="entry name" value="ATP SYNTHASE SUBUNIT A, CHLOROPLASTIC"/>
    <property type="match status" value="1"/>
</dbReference>
<dbReference type="InterPro" id="IPR000568">
    <property type="entry name" value="ATP_synth_F0_asu"/>
</dbReference>
<evidence type="ECO:0000256" key="7">
    <source>
        <dbReference type="ARBA" id="ARBA00022989"/>
    </source>
</evidence>
<evidence type="ECO:0000256" key="11">
    <source>
        <dbReference type="HAMAP-Rule" id="MF_01393"/>
    </source>
</evidence>
<gene>
    <name evidence="11" type="primary">atpB</name>
    <name evidence="13" type="ORF">DCCM_4770</name>
</gene>
<keyword evidence="6 11" id="KW-0375">Hydrogen ion transport</keyword>
<evidence type="ECO:0000256" key="1">
    <source>
        <dbReference type="ARBA" id="ARBA00004141"/>
    </source>
</evidence>
<dbReference type="GO" id="GO:0005886">
    <property type="term" value="C:plasma membrane"/>
    <property type="evidence" value="ECO:0007669"/>
    <property type="project" value="UniProtKB-SubCell"/>
</dbReference>
<dbReference type="PRINTS" id="PR00123">
    <property type="entry name" value="ATPASEA"/>
</dbReference>
<dbReference type="GO" id="GO:0045259">
    <property type="term" value="C:proton-transporting ATP synthase complex"/>
    <property type="evidence" value="ECO:0007669"/>
    <property type="project" value="UniProtKB-KW"/>
</dbReference>
<comment type="similarity">
    <text evidence="2 11 12">Belongs to the ATPase A chain family.</text>
</comment>
<feature type="transmembrane region" description="Helical" evidence="11">
    <location>
        <begin position="214"/>
        <end position="236"/>
    </location>
</feature>
<comment type="caution">
    <text evidence="13">The sequence shown here is derived from an EMBL/GenBank/DDBJ whole genome shotgun (WGS) entry which is preliminary data.</text>
</comment>
<protein>
    <recommendedName>
        <fullName evidence="11 12">ATP synthase subunit a</fullName>
    </recommendedName>
    <alternativeName>
        <fullName evidence="11">ATP synthase F0 sector subunit a</fullName>
    </alternativeName>
    <alternativeName>
        <fullName evidence="11">F-ATPase subunit 6</fullName>
    </alternativeName>
</protein>
<dbReference type="InterPro" id="IPR035908">
    <property type="entry name" value="F0_ATP_A_sf"/>
</dbReference>
<name>A0A2L2XNU2_9FIRM</name>
<dbReference type="CDD" id="cd00310">
    <property type="entry name" value="ATP-synt_Fo_a_6"/>
    <property type="match status" value="1"/>
</dbReference>
<dbReference type="GO" id="GO:0046933">
    <property type="term" value="F:proton-transporting ATP synthase activity, rotational mechanism"/>
    <property type="evidence" value="ECO:0007669"/>
    <property type="project" value="UniProtKB-UniRule"/>
</dbReference>
<evidence type="ECO:0000256" key="2">
    <source>
        <dbReference type="ARBA" id="ARBA00006810"/>
    </source>
</evidence>
<dbReference type="Gene3D" id="1.20.120.220">
    <property type="entry name" value="ATP synthase, F0 complex, subunit A"/>
    <property type="match status" value="1"/>
</dbReference>
<feature type="transmembrane region" description="Helical" evidence="11">
    <location>
        <begin position="188"/>
        <end position="208"/>
    </location>
</feature>
<dbReference type="Pfam" id="PF00119">
    <property type="entry name" value="ATP-synt_A"/>
    <property type="match status" value="1"/>
</dbReference>
<keyword evidence="11" id="KW-1003">Cell membrane</keyword>
<sequence length="244" mass="27422">MRGLEEVHEDLDFWGFLHLGHHGVVPTPIGDVNVKTLVMTWVIMILAALFTVAATRAMKVNKPGKLQLMVEEMFLFIRGLVYDNIDYRKGAGMVCLLFTLFLFLLFSNLWGLIPTMMSPTADINTTLGMALMVFLLVQVIGLKYKGLSYFKHFLEPVPFFLPLTIIEELSKPITLAFRIYGNIYAGEVLIAVLLGLFSLTVTLMGGFLASVIWLAFSIFVGFIQAFIFTMLTIAYISQQTAEHH</sequence>
<dbReference type="NCBIfam" id="TIGR01131">
    <property type="entry name" value="ATP_synt_6_or_A"/>
    <property type="match status" value="1"/>
</dbReference>
<evidence type="ECO:0000256" key="5">
    <source>
        <dbReference type="ARBA" id="ARBA00022692"/>
    </source>
</evidence>
<accession>A0A2L2XNU2</accession>
<keyword evidence="10 11" id="KW-0066">ATP synthesis</keyword>
<evidence type="ECO:0000256" key="3">
    <source>
        <dbReference type="ARBA" id="ARBA00022448"/>
    </source>
</evidence>
<dbReference type="Proteomes" id="UP000239549">
    <property type="component" value="Unassembled WGS sequence"/>
</dbReference>
<keyword evidence="3 11" id="KW-0813">Transport</keyword>